<evidence type="ECO:0000313" key="3">
    <source>
        <dbReference type="Proteomes" id="UP000232646"/>
    </source>
</evidence>
<gene>
    <name evidence="2" type="primary">V2</name>
</gene>
<dbReference type="Proteomes" id="UP000232646">
    <property type="component" value="Segment"/>
</dbReference>
<dbReference type="PROSITE" id="PS51257">
    <property type="entry name" value="PROKAR_LIPOPROTEIN"/>
    <property type="match status" value="1"/>
</dbReference>
<evidence type="ECO:0000313" key="2">
    <source>
        <dbReference type="EMBL" id="AAS86152.1"/>
    </source>
</evidence>
<evidence type="ECO:0000256" key="1">
    <source>
        <dbReference type="SAM" id="MobiDB-lite"/>
    </source>
</evidence>
<organism evidence="2 3">
    <name type="scientific">Beet curly top virus</name>
    <dbReference type="NCBI Taxonomy" id="10840"/>
    <lineage>
        <taxon>Viruses</taxon>
        <taxon>Monodnaviria</taxon>
        <taxon>Shotokuvirae</taxon>
        <taxon>Cressdnaviricota</taxon>
        <taxon>Repensiviricetes</taxon>
        <taxon>Geplafuvirales</taxon>
        <taxon>Geminiviridae</taxon>
        <taxon>Curtovirus</taxon>
        <taxon>Curtovirus betae</taxon>
    </lineage>
</organism>
<proteinExistence type="predicted"/>
<feature type="compositionally biased region" description="Acidic residues" evidence="1">
    <location>
        <begin position="97"/>
        <end position="111"/>
    </location>
</feature>
<feature type="region of interest" description="Disordered" evidence="1">
    <location>
        <begin position="93"/>
        <end position="118"/>
    </location>
</feature>
<sequence length="118" mass="13795">MGPFRVDQFPGNYPALLAVSTSCFLRYNRWCILGIHHEIEPLTLEEGEVFLQFQKEVKKLLKRKCNFARKCALYEEIYKKYVSNVAEEKGTQVPDCMAEEEEDDDFQEVSMEETCAKE</sequence>
<protein>
    <submittedName>
        <fullName evidence="2">V2</fullName>
    </submittedName>
</protein>
<accession>Q6QBQ1</accession>
<dbReference type="EMBL" id="AY548948">
    <property type="protein sequence ID" value="AAS86152.1"/>
    <property type="molecule type" value="Genomic_DNA"/>
</dbReference>
<dbReference type="InterPro" id="IPR009931">
    <property type="entry name" value="Curto_V2"/>
</dbReference>
<dbReference type="Pfam" id="PF07325">
    <property type="entry name" value="Curto_V2"/>
    <property type="match status" value="1"/>
</dbReference>
<reference evidence="2 3" key="1">
    <citation type="journal article" date="2004" name="Phytopathology">
        <title>Spinach curly top virus: A Newly Described Curtovirus Species from Southwest Texas with Incongruent Gene Phylogenies.</title>
        <authorList>
            <person name="Baliji S."/>
            <person name="Black M.C."/>
            <person name="French R."/>
            <person name="Stenger D.C."/>
            <person name="Sunter G."/>
        </authorList>
    </citation>
    <scope>NUCLEOTIDE SEQUENCE [LARGE SCALE GENOMIC DNA]</scope>
    <source>
        <strain evidence="2">Spinach 3</strain>
    </source>
</reference>
<name>Q6QBQ1_9GEMI</name>